<dbReference type="KEGG" id="rhg:EXZ61_19245"/>
<dbReference type="Gene3D" id="1.20.910.10">
    <property type="entry name" value="Heme oxygenase-like"/>
    <property type="match status" value="1"/>
</dbReference>
<protein>
    <submittedName>
        <fullName evidence="1">Biliverdin-producing heme oxygenase</fullName>
    </submittedName>
</protein>
<dbReference type="InterPro" id="IPR016084">
    <property type="entry name" value="Haem_Oase-like_multi-hlx"/>
</dbReference>
<dbReference type="CDD" id="cd19166">
    <property type="entry name" value="HemeO-bac"/>
    <property type="match status" value="1"/>
</dbReference>
<gene>
    <name evidence="1" type="ORF">EXZ61_19245</name>
</gene>
<dbReference type="GO" id="GO:0006788">
    <property type="term" value="P:heme oxidation"/>
    <property type="evidence" value="ECO:0007669"/>
    <property type="project" value="InterPro"/>
</dbReference>
<keyword evidence="2" id="KW-1185">Reference proteome</keyword>
<dbReference type="SUPFAM" id="SSF48613">
    <property type="entry name" value="Heme oxygenase-like"/>
    <property type="match status" value="1"/>
</dbReference>
<reference evidence="2" key="2">
    <citation type="journal article" date="2020" name="Int. J. Syst. Evol. Microbiol.">
        <title>Genomic insights into a novel species Rhodoferax aquaticus sp. nov., isolated from freshwater.</title>
        <authorList>
            <person name="Li T."/>
            <person name="Zhuo Y."/>
            <person name="Jin C.Z."/>
            <person name="Wu X."/>
            <person name="Ko S.R."/>
            <person name="Jin F.J."/>
            <person name="Ahn C.Y."/>
            <person name="Oh H.M."/>
            <person name="Lee H.G."/>
            <person name="Jin L."/>
        </authorList>
    </citation>
    <scope>NUCLEOTIDE SEQUENCE [LARGE SCALE GENOMIC DNA]</scope>
    <source>
        <strain evidence="2">Gr-4</strain>
    </source>
</reference>
<dbReference type="InterPro" id="IPR016053">
    <property type="entry name" value="Haem_Oase-like"/>
</dbReference>
<dbReference type="Proteomes" id="UP000317365">
    <property type="component" value="Chromosome"/>
</dbReference>
<dbReference type="AlphaFoldDB" id="A0A515EU77"/>
<organism evidence="1 2">
    <name type="scientific">Rhodoferax aquaticus</name>
    <dbReference type="NCBI Taxonomy" id="2527691"/>
    <lineage>
        <taxon>Bacteria</taxon>
        <taxon>Pseudomonadati</taxon>
        <taxon>Pseudomonadota</taxon>
        <taxon>Betaproteobacteria</taxon>
        <taxon>Burkholderiales</taxon>
        <taxon>Comamonadaceae</taxon>
        <taxon>Rhodoferax</taxon>
    </lineage>
</organism>
<dbReference type="EMBL" id="CP036282">
    <property type="protein sequence ID" value="QDL56123.1"/>
    <property type="molecule type" value="Genomic_DNA"/>
</dbReference>
<sequence length="190" mass="20725">MGSLHARLREATRAPHHALDHHPLLMPLVRGGLTPKAYGNALHALHGIYVPLENAVCAAAVEAGFDYRERLKRTALESDLKDLGLMPSTSFASLPPPKNAGALIGMLYPLEGSTLGGQAIQRIVSTGPYNSLPMRFFSGYGEHTFTRWQAFLKFADMACPEDQIEDACSAAVTVFQRIEKRCDECLAMNG</sequence>
<dbReference type="RefSeq" id="WP_142813456.1">
    <property type="nucleotide sequence ID" value="NZ_CP036282.1"/>
</dbReference>
<name>A0A515EU77_9BURK</name>
<dbReference type="GO" id="GO:0004392">
    <property type="term" value="F:heme oxygenase (decyclizing) activity"/>
    <property type="evidence" value="ECO:0007669"/>
    <property type="project" value="InterPro"/>
</dbReference>
<proteinExistence type="predicted"/>
<evidence type="ECO:0000313" key="1">
    <source>
        <dbReference type="EMBL" id="QDL56123.1"/>
    </source>
</evidence>
<reference evidence="2" key="1">
    <citation type="submission" date="2019-02" db="EMBL/GenBank/DDBJ databases">
        <title>Complete genome sequence of Rhodoferax sp. Gr-4.</title>
        <authorList>
            <person name="Jin L."/>
        </authorList>
    </citation>
    <scope>NUCLEOTIDE SEQUENCE [LARGE SCALE GENOMIC DNA]</scope>
    <source>
        <strain evidence="2">Gr-4</strain>
    </source>
</reference>
<dbReference type="Pfam" id="PF01126">
    <property type="entry name" value="Heme_oxygenase"/>
    <property type="match status" value="1"/>
</dbReference>
<accession>A0A515EU77</accession>
<evidence type="ECO:0000313" key="2">
    <source>
        <dbReference type="Proteomes" id="UP000317365"/>
    </source>
</evidence>